<dbReference type="PANTHER" id="PTHR46084:SF4">
    <property type="entry name" value="PROTEIN KINASE DOMAIN-CONTAINING PROTEIN"/>
    <property type="match status" value="1"/>
</dbReference>
<reference evidence="10 11" key="1">
    <citation type="submission" date="2024-01" db="EMBL/GenBank/DDBJ databases">
        <title>The genomes of 5 underutilized Papilionoideae crops provide insights into root nodulation and disease resistanc.</title>
        <authorList>
            <person name="Jiang F."/>
        </authorList>
    </citation>
    <scope>NUCLEOTIDE SEQUENCE [LARGE SCALE GENOMIC DNA]</scope>
    <source>
        <strain evidence="10">LVBAO_FW01</strain>
        <tissue evidence="10">Leaves</tissue>
    </source>
</reference>
<evidence type="ECO:0000256" key="1">
    <source>
        <dbReference type="ARBA" id="ARBA00022614"/>
    </source>
</evidence>
<keyword evidence="4" id="KW-0677">Repeat</keyword>
<gene>
    <name evidence="10" type="ORF">VNO77_22701</name>
</gene>
<organism evidence="10 11">
    <name type="scientific">Canavalia gladiata</name>
    <name type="common">Sword bean</name>
    <name type="synonym">Dolichos gladiatus</name>
    <dbReference type="NCBI Taxonomy" id="3824"/>
    <lineage>
        <taxon>Eukaryota</taxon>
        <taxon>Viridiplantae</taxon>
        <taxon>Streptophyta</taxon>
        <taxon>Embryophyta</taxon>
        <taxon>Tracheophyta</taxon>
        <taxon>Spermatophyta</taxon>
        <taxon>Magnoliopsida</taxon>
        <taxon>eudicotyledons</taxon>
        <taxon>Gunneridae</taxon>
        <taxon>Pentapetalae</taxon>
        <taxon>rosids</taxon>
        <taxon>fabids</taxon>
        <taxon>Fabales</taxon>
        <taxon>Fabaceae</taxon>
        <taxon>Papilionoideae</taxon>
        <taxon>50 kb inversion clade</taxon>
        <taxon>NPAAA clade</taxon>
        <taxon>indigoferoid/millettioid clade</taxon>
        <taxon>Phaseoleae</taxon>
        <taxon>Canavalia</taxon>
    </lineage>
</organism>
<keyword evidence="1" id="KW-0433">Leucine-rich repeat</keyword>
<keyword evidence="5 8" id="KW-1133">Transmembrane helix</keyword>
<protein>
    <recommendedName>
        <fullName evidence="9">Leucine-rich repeat-containing N-terminal plant-type domain-containing protein</fullName>
    </recommendedName>
</protein>
<dbReference type="Proteomes" id="UP001367508">
    <property type="component" value="Unassembled WGS sequence"/>
</dbReference>
<evidence type="ECO:0000256" key="3">
    <source>
        <dbReference type="ARBA" id="ARBA00022729"/>
    </source>
</evidence>
<evidence type="ECO:0000256" key="4">
    <source>
        <dbReference type="ARBA" id="ARBA00022737"/>
    </source>
</evidence>
<dbReference type="InterPro" id="IPR013210">
    <property type="entry name" value="LRR_N_plant-typ"/>
</dbReference>
<dbReference type="AlphaFoldDB" id="A0AAN9L3K0"/>
<dbReference type="InterPro" id="IPR032675">
    <property type="entry name" value="LRR_dom_sf"/>
</dbReference>
<evidence type="ECO:0000256" key="6">
    <source>
        <dbReference type="ARBA" id="ARBA00023136"/>
    </source>
</evidence>
<dbReference type="Pfam" id="PF00560">
    <property type="entry name" value="LRR_1"/>
    <property type="match status" value="1"/>
</dbReference>
<name>A0AAN9L3K0_CANGL</name>
<dbReference type="GO" id="GO:0012505">
    <property type="term" value="C:endomembrane system"/>
    <property type="evidence" value="ECO:0007669"/>
    <property type="project" value="UniProtKB-SubCell"/>
</dbReference>
<dbReference type="FunFam" id="3.80.10.10:FF:000129">
    <property type="entry name" value="Leucine-rich repeat receptor-like kinase"/>
    <property type="match status" value="1"/>
</dbReference>
<accession>A0AAN9L3K0</accession>
<dbReference type="Gene3D" id="3.80.10.10">
    <property type="entry name" value="Ribonuclease Inhibitor"/>
    <property type="match status" value="1"/>
</dbReference>
<comment type="subcellular location">
    <subcellularLocation>
        <location evidence="7">Endomembrane system</location>
        <topology evidence="7">Single-pass type I membrane protein</topology>
    </subcellularLocation>
</comment>
<evidence type="ECO:0000256" key="5">
    <source>
        <dbReference type="ARBA" id="ARBA00022989"/>
    </source>
</evidence>
<keyword evidence="2 8" id="KW-0812">Transmembrane</keyword>
<feature type="domain" description="Leucine-rich repeat-containing N-terminal plant-type" evidence="9">
    <location>
        <begin position="83"/>
        <end position="126"/>
    </location>
</feature>
<dbReference type="SUPFAM" id="SSF52058">
    <property type="entry name" value="L domain-like"/>
    <property type="match status" value="1"/>
</dbReference>
<evidence type="ECO:0000256" key="7">
    <source>
        <dbReference type="ARBA" id="ARBA00046288"/>
    </source>
</evidence>
<keyword evidence="3" id="KW-0732">Signal</keyword>
<evidence type="ECO:0000313" key="11">
    <source>
        <dbReference type="Proteomes" id="UP001367508"/>
    </source>
</evidence>
<dbReference type="EMBL" id="JAYMYQ010000005">
    <property type="protein sequence ID" value="KAK7328589.1"/>
    <property type="molecule type" value="Genomic_DNA"/>
</dbReference>
<keyword evidence="11" id="KW-1185">Reference proteome</keyword>
<evidence type="ECO:0000256" key="8">
    <source>
        <dbReference type="SAM" id="Phobius"/>
    </source>
</evidence>
<sequence length="287" mass="32230">MAGPLTVSRQDTLVGHAKATRILALRNNVRYSIMILKYLSLHALDSQTRAEMSKKRKLIRFSNLCGFVTVFLLFQNFGLYCSLNEEGNVLLKLRQRIVSDPFGALSNWIDDEVSLDPCNWFGVECSDGRVVVLNLKDLCLGGTLAPEIVNLVHIKSIVLWNNSFSLTISERFVDLKDLEVLDLGYNNFSGHLPADFGSNISLGILLLDNNEFLVSLSPEINELKTLSEFQVNENQLANAAKFPACAERLFTWHNGPSKGARGLQEKRKLVIKSLNWPKLPCCPREFC</sequence>
<proteinExistence type="predicted"/>
<comment type="caution">
    <text evidence="10">The sequence shown here is derived from an EMBL/GenBank/DDBJ whole genome shotgun (WGS) entry which is preliminary data.</text>
</comment>
<evidence type="ECO:0000313" key="10">
    <source>
        <dbReference type="EMBL" id="KAK7328589.1"/>
    </source>
</evidence>
<dbReference type="InterPro" id="IPR001611">
    <property type="entry name" value="Leu-rich_rpt"/>
</dbReference>
<evidence type="ECO:0000256" key="2">
    <source>
        <dbReference type="ARBA" id="ARBA00022692"/>
    </source>
</evidence>
<keyword evidence="6 8" id="KW-0472">Membrane</keyword>
<feature type="transmembrane region" description="Helical" evidence="8">
    <location>
        <begin position="58"/>
        <end position="80"/>
    </location>
</feature>
<evidence type="ECO:0000259" key="9">
    <source>
        <dbReference type="Pfam" id="PF08263"/>
    </source>
</evidence>
<dbReference type="Pfam" id="PF08263">
    <property type="entry name" value="LRRNT_2"/>
    <property type="match status" value="1"/>
</dbReference>
<dbReference type="PANTHER" id="PTHR46084">
    <property type="entry name" value="PROTEIN MALE DISCOVERER 2"/>
    <property type="match status" value="1"/>
</dbReference>